<evidence type="ECO:0000313" key="3">
    <source>
        <dbReference type="WBParaSite" id="maker-unitig_29549-snap-gene-0.2-mRNA-1"/>
    </source>
</evidence>
<dbReference type="GO" id="GO:0007034">
    <property type="term" value="P:vacuolar transport"/>
    <property type="evidence" value="ECO:0007669"/>
    <property type="project" value="InterPro"/>
</dbReference>
<dbReference type="Proteomes" id="UP000095280">
    <property type="component" value="Unplaced"/>
</dbReference>
<dbReference type="WBParaSite" id="maker-unitig_29549-snap-gene-0.2-mRNA-1">
    <property type="protein sequence ID" value="maker-unitig_29549-snap-gene-0.2-mRNA-1"/>
    <property type="gene ID" value="maker-unitig_29549-snap-gene-0.2"/>
</dbReference>
<proteinExistence type="inferred from homology"/>
<sequence>TTSRDRQDRYLLIRDAPRLCDFLAKAGSTACPTVGTAGLGRLPVPAQPGRPPVAGDRVNRLIAEFATSQDCSGEGADSTVYAMRCRWGPWECAMTPTPPSGLLHQLPSADAELAEHQLHLAPTAFYKSTRPSYFIPAAYSQLERQFLAAAAKLRQTPAAEAARSPVCWPSTRGPAGPSTPKGLWLGDARPASGFGLTLVGSSNFGYRTRGCAIWKSSSAWPPTATWLAARLAEERDGLFQHGQPVSMATLNAADRRAPAWLRLAMPRFKTYCSVCSASGNNMEKHLFNLKFAAKDLERNAKKCEKDEKKGNMEGAKIHAENSIRQKNQALNYRRMASRIDAVAARVQTAVTTKQYAITLLKEESKLDIHNPAQQVTKSMAGVVKGMEAAMKSMNLEQISQLMDRFETRIRKISTDGGHHVQHIHPDCAEGRGNMLMQEAPPTRPGIEIKMQLPHGRQIQAVAHRHRQRRN</sequence>
<dbReference type="PANTHER" id="PTHR10476">
    <property type="entry name" value="CHARGED MULTIVESICULAR BODY PROTEIN"/>
    <property type="match status" value="1"/>
</dbReference>
<name>A0A1I8FCN5_9PLAT</name>
<dbReference type="Gene3D" id="3.30.870.10">
    <property type="entry name" value="Endonuclease Chain A"/>
    <property type="match status" value="1"/>
</dbReference>
<dbReference type="InterPro" id="IPR005024">
    <property type="entry name" value="Snf7_fam"/>
</dbReference>
<organism evidence="2 3">
    <name type="scientific">Macrostomum lignano</name>
    <dbReference type="NCBI Taxonomy" id="282301"/>
    <lineage>
        <taxon>Eukaryota</taxon>
        <taxon>Metazoa</taxon>
        <taxon>Spiralia</taxon>
        <taxon>Lophotrochozoa</taxon>
        <taxon>Platyhelminthes</taxon>
        <taxon>Rhabditophora</taxon>
        <taxon>Macrostomorpha</taxon>
        <taxon>Macrostomida</taxon>
        <taxon>Macrostomidae</taxon>
        <taxon>Macrostomum</taxon>
    </lineage>
</organism>
<accession>A0A1I8FCN5</accession>
<evidence type="ECO:0000313" key="2">
    <source>
        <dbReference type="Proteomes" id="UP000095280"/>
    </source>
</evidence>
<comment type="similarity">
    <text evidence="1">Belongs to the SNF7 family.</text>
</comment>
<dbReference type="Gene3D" id="6.10.140.1230">
    <property type="match status" value="1"/>
</dbReference>
<dbReference type="AlphaFoldDB" id="A0A1I8FCN5"/>
<reference evidence="3" key="1">
    <citation type="submission" date="2016-11" db="UniProtKB">
        <authorList>
            <consortium name="WormBaseParasite"/>
        </authorList>
    </citation>
    <scope>IDENTIFICATION</scope>
</reference>
<keyword evidence="2" id="KW-1185">Reference proteome</keyword>
<protein>
    <submittedName>
        <fullName evidence="3">Charged multivesicular body protein 1b-2</fullName>
    </submittedName>
</protein>
<evidence type="ECO:0000256" key="1">
    <source>
        <dbReference type="ARBA" id="ARBA00006190"/>
    </source>
</evidence>